<protein>
    <submittedName>
        <fullName evidence="8">Tyrosine recombinase XerC</fullName>
    </submittedName>
</protein>
<evidence type="ECO:0000256" key="5">
    <source>
        <dbReference type="PROSITE-ProRule" id="PRU01248"/>
    </source>
</evidence>
<dbReference type="CDD" id="cd00397">
    <property type="entry name" value="DNA_BRE_C"/>
    <property type="match status" value="1"/>
</dbReference>
<dbReference type="InterPro" id="IPR010998">
    <property type="entry name" value="Integrase_recombinase_N"/>
</dbReference>
<keyword evidence="4" id="KW-0233">DNA recombination</keyword>
<dbReference type="InterPro" id="IPR002104">
    <property type="entry name" value="Integrase_catalytic"/>
</dbReference>
<dbReference type="PANTHER" id="PTHR30349:SF41">
    <property type="entry name" value="INTEGRASE_RECOMBINASE PROTEIN MJ0367-RELATED"/>
    <property type="match status" value="1"/>
</dbReference>
<dbReference type="InterPro" id="IPR044068">
    <property type="entry name" value="CB"/>
</dbReference>
<dbReference type="InterPro" id="IPR004107">
    <property type="entry name" value="Integrase_SAM-like_N"/>
</dbReference>
<dbReference type="EMBL" id="LCBN01000008">
    <property type="protein sequence ID" value="KKS14094.1"/>
    <property type="molecule type" value="Genomic_DNA"/>
</dbReference>
<dbReference type="PROSITE" id="PS51900">
    <property type="entry name" value="CB"/>
    <property type="match status" value="1"/>
</dbReference>
<reference evidence="8 9" key="1">
    <citation type="journal article" date="2015" name="Nature">
        <title>rRNA introns, odd ribosomes, and small enigmatic genomes across a large radiation of phyla.</title>
        <authorList>
            <person name="Brown C.T."/>
            <person name="Hug L.A."/>
            <person name="Thomas B.C."/>
            <person name="Sharon I."/>
            <person name="Castelle C.J."/>
            <person name="Singh A."/>
            <person name="Wilkins M.J."/>
            <person name="Williams K.H."/>
            <person name="Banfield J.F."/>
        </authorList>
    </citation>
    <scope>NUCLEOTIDE SEQUENCE [LARGE SCALE GENOMIC DNA]</scope>
</reference>
<comment type="similarity">
    <text evidence="1">Belongs to the 'phage' integrase family.</text>
</comment>
<evidence type="ECO:0000259" key="6">
    <source>
        <dbReference type="PROSITE" id="PS51898"/>
    </source>
</evidence>
<dbReference type="Pfam" id="PF02899">
    <property type="entry name" value="Phage_int_SAM_1"/>
    <property type="match status" value="1"/>
</dbReference>
<keyword evidence="3 5" id="KW-0238">DNA-binding</keyword>
<dbReference type="PANTHER" id="PTHR30349">
    <property type="entry name" value="PHAGE INTEGRASE-RELATED"/>
    <property type="match status" value="1"/>
</dbReference>
<dbReference type="GO" id="GO:0003677">
    <property type="term" value="F:DNA binding"/>
    <property type="evidence" value="ECO:0007669"/>
    <property type="project" value="UniProtKB-UniRule"/>
</dbReference>
<dbReference type="InterPro" id="IPR050090">
    <property type="entry name" value="Tyrosine_recombinase_XerCD"/>
</dbReference>
<evidence type="ECO:0000256" key="1">
    <source>
        <dbReference type="ARBA" id="ARBA00008857"/>
    </source>
</evidence>
<dbReference type="InterPro" id="IPR013762">
    <property type="entry name" value="Integrase-like_cat_sf"/>
</dbReference>
<dbReference type="GO" id="GO:0006310">
    <property type="term" value="P:DNA recombination"/>
    <property type="evidence" value="ECO:0007669"/>
    <property type="project" value="UniProtKB-KW"/>
</dbReference>
<evidence type="ECO:0000313" key="9">
    <source>
        <dbReference type="Proteomes" id="UP000034753"/>
    </source>
</evidence>
<comment type="caution">
    <text evidence="8">The sequence shown here is derived from an EMBL/GenBank/DDBJ whole genome shotgun (WGS) entry which is preliminary data.</text>
</comment>
<dbReference type="PROSITE" id="PS51898">
    <property type="entry name" value="TYR_RECOMBINASE"/>
    <property type="match status" value="1"/>
</dbReference>
<evidence type="ECO:0000256" key="3">
    <source>
        <dbReference type="ARBA" id="ARBA00023125"/>
    </source>
</evidence>
<evidence type="ECO:0000256" key="2">
    <source>
        <dbReference type="ARBA" id="ARBA00022908"/>
    </source>
</evidence>
<dbReference type="Gene3D" id="1.10.443.10">
    <property type="entry name" value="Intergrase catalytic core"/>
    <property type="match status" value="1"/>
</dbReference>
<organism evidence="8 9">
    <name type="scientific">Candidatus Daviesbacteria bacterium GW2011_GWB1_41_5</name>
    <dbReference type="NCBI Taxonomy" id="1618429"/>
    <lineage>
        <taxon>Bacteria</taxon>
        <taxon>Candidatus Daviesiibacteriota</taxon>
    </lineage>
</organism>
<evidence type="ECO:0000256" key="4">
    <source>
        <dbReference type="ARBA" id="ARBA00023172"/>
    </source>
</evidence>
<feature type="domain" description="Tyr recombinase" evidence="6">
    <location>
        <begin position="123"/>
        <end position="299"/>
    </location>
</feature>
<gene>
    <name evidence="8" type="ORF">UU67_C0008G0026</name>
</gene>
<accession>A0A0G0WMW2</accession>
<keyword evidence="2" id="KW-0229">DNA integration</keyword>
<dbReference type="AlphaFoldDB" id="A0A0G0WMW2"/>
<dbReference type="Pfam" id="PF00589">
    <property type="entry name" value="Phage_integrase"/>
    <property type="match status" value="1"/>
</dbReference>
<dbReference type="InterPro" id="IPR011010">
    <property type="entry name" value="DNA_brk_join_enz"/>
</dbReference>
<sequence>MTSLHQTYNMILLHSMITLSESRQQFIGHLKGKGRSSATILAYGKDVEQLVSFLEKEGVVNPADVTLDQLNNFMAKLAKENYTAKSISRKTNSTKTFFKFMKNSSLIEGDPAQGLEHPSFETKPPRILTKLEYRALRDAARGDIRMSAIIELLLQSGIRIGELSKVRVEDVKLEGDNPNVYVQPEEGSVERTIPLTKPASSAIAKYLEIRPKTQSKSLFITKTGRPLLVRNIRTAIDRYFRLAGIKGAKVNDLRHTWVSSQLASGISLVMISKLAGHKRVSTTEKYLQYTPSRTSEDKIKLEEL</sequence>
<proteinExistence type="inferred from homology"/>
<dbReference type="Gene3D" id="1.10.150.130">
    <property type="match status" value="1"/>
</dbReference>
<feature type="domain" description="Core-binding (CB)" evidence="7">
    <location>
        <begin position="17"/>
        <end position="102"/>
    </location>
</feature>
<dbReference type="GO" id="GO:0015074">
    <property type="term" value="P:DNA integration"/>
    <property type="evidence" value="ECO:0007669"/>
    <property type="project" value="UniProtKB-KW"/>
</dbReference>
<evidence type="ECO:0000259" key="7">
    <source>
        <dbReference type="PROSITE" id="PS51900"/>
    </source>
</evidence>
<dbReference type="SUPFAM" id="SSF56349">
    <property type="entry name" value="DNA breaking-rejoining enzymes"/>
    <property type="match status" value="1"/>
</dbReference>
<name>A0A0G0WMW2_9BACT</name>
<evidence type="ECO:0000313" key="8">
    <source>
        <dbReference type="EMBL" id="KKS14094.1"/>
    </source>
</evidence>
<dbReference type="Proteomes" id="UP000034753">
    <property type="component" value="Unassembled WGS sequence"/>
</dbReference>